<evidence type="ECO:0000256" key="2">
    <source>
        <dbReference type="ARBA" id="ARBA00023125"/>
    </source>
</evidence>
<dbReference type="GO" id="GO:0043565">
    <property type="term" value="F:sequence-specific DNA binding"/>
    <property type="evidence" value="ECO:0007669"/>
    <property type="project" value="InterPro"/>
</dbReference>
<name>A0AAE3QYC1_9BACT</name>
<evidence type="ECO:0000313" key="6">
    <source>
        <dbReference type="Proteomes" id="UP001241110"/>
    </source>
</evidence>
<dbReference type="PROSITE" id="PS01124">
    <property type="entry name" value="HTH_ARAC_FAMILY_2"/>
    <property type="match status" value="1"/>
</dbReference>
<dbReference type="SMART" id="SM00342">
    <property type="entry name" value="HTH_ARAC"/>
    <property type="match status" value="1"/>
</dbReference>
<keyword evidence="3" id="KW-0804">Transcription</keyword>
<evidence type="ECO:0000313" key="5">
    <source>
        <dbReference type="EMBL" id="MDJ1485486.1"/>
    </source>
</evidence>
<dbReference type="InterPro" id="IPR018060">
    <property type="entry name" value="HTH_AraC"/>
</dbReference>
<dbReference type="Gene3D" id="1.10.10.60">
    <property type="entry name" value="Homeodomain-like"/>
    <property type="match status" value="2"/>
</dbReference>
<protein>
    <submittedName>
        <fullName evidence="5">AraC family transcriptional regulator</fullName>
    </submittedName>
</protein>
<dbReference type="SUPFAM" id="SSF46689">
    <property type="entry name" value="Homeodomain-like"/>
    <property type="match status" value="2"/>
</dbReference>
<dbReference type="InterPro" id="IPR018062">
    <property type="entry name" value="HTH_AraC-typ_CS"/>
</dbReference>
<dbReference type="Pfam" id="PF12833">
    <property type="entry name" value="HTH_18"/>
    <property type="match status" value="1"/>
</dbReference>
<gene>
    <name evidence="5" type="ORF">QNI16_33660</name>
</gene>
<organism evidence="5 6">
    <name type="scientific">Xanthocytophaga flava</name>
    <dbReference type="NCBI Taxonomy" id="3048013"/>
    <lineage>
        <taxon>Bacteria</taxon>
        <taxon>Pseudomonadati</taxon>
        <taxon>Bacteroidota</taxon>
        <taxon>Cytophagia</taxon>
        <taxon>Cytophagales</taxon>
        <taxon>Rhodocytophagaceae</taxon>
        <taxon>Xanthocytophaga</taxon>
    </lineage>
</organism>
<dbReference type="InterPro" id="IPR020449">
    <property type="entry name" value="Tscrpt_reg_AraC-type_HTH"/>
</dbReference>
<dbReference type="PROSITE" id="PS00041">
    <property type="entry name" value="HTH_ARAC_FAMILY_1"/>
    <property type="match status" value="1"/>
</dbReference>
<dbReference type="PANTHER" id="PTHR43280">
    <property type="entry name" value="ARAC-FAMILY TRANSCRIPTIONAL REGULATOR"/>
    <property type="match status" value="1"/>
</dbReference>
<keyword evidence="1" id="KW-0805">Transcription regulation</keyword>
<proteinExistence type="predicted"/>
<sequence length="127" mass="15165">MTYYNQQVLRIREQYYPKPYIIDRLIQARKLIDQHSGSSICIDSMSDKVSLSKFHFIRLFKRCYGRTPHQYLIERRISEAKILLSKNMSVMDTCFQIGFESPTSFALLFKRYTGLTPSDYRQKSNFR</sequence>
<dbReference type="EMBL" id="JASJOS010000020">
    <property type="protein sequence ID" value="MDJ1485486.1"/>
    <property type="molecule type" value="Genomic_DNA"/>
</dbReference>
<reference evidence="5" key="1">
    <citation type="submission" date="2023-05" db="EMBL/GenBank/DDBJ databases">
        <authorList>
            <person name="Zhang X."/>
        </authorList>
    </citation>
    <scope>NUCLEOTIDE SEQUENCE</scope>
    <source>
        <strain evidence="5">YF14B1</strain>
    </source>
</reference>
<feature type="domain" description="HTH araC/xylS-type" evidence="4">
    <location>
        <begin position="26"/>
        <end position="123"/>
    </location>
</feature>
<dbReference type="InterPro" id="IPR009057">
    <property type="entry name" value="Homeodomain-like_sf"/>
</dbReference>
<evidence type="ECO:0000256" key="3">
    <source>
        <dbReference type="ARBA" id="ARBA00023163"/>
    </source>
</evidence>
<dbReference type="AlphaFoldDB" id="A0AAE3QYC1"/>
<comment type="caution">
    <text evidence="5">The sequence shown here is derived from an EMBL/GenBank/DDBJ whole genome shotgun (WGS) entry which is preliminary data.</text>
</comment>
<evidence type="ECO:0000256" key="1">
    <source>
        <dbReference type="ARBA" id="ARBA00023015"/>
    </source>
</evidence>
<dbReference type="PANTHER" id="PTHR43280:SF2">
    <property type="entry name" value="HTH-TYPE TRANSCRIPTIONAL REGULATOR EXSA"/>
    <property type="match status" value="1"/>
</dbReference>
<dbReference type="RefSeq" id="WP_313988118.1">
    <property type="nucleotide sequence ID" value="NZ_JASJOS010000020.1"/>
</dbReference>
<dbReference type="Proteomes" id="UP001241110">
    <property type="component" value="Unassembled WGS sequence"/>
</dbReference>
<keyword evidence="2" id="KW-0238">DNA-binding</keyword>
<dbReference type="GO" id="GO:0003700">
    <property type="term" value="F:DNA-binding transcription factor activity"/>
    <property type="evidence" value="ECO:0007669"/>
    <property type="project" value="InterPro"/>
</dbReference>
<evidence type="ECO:0000259" key="4">
    <source>
        <dbReference type="PROSITE" id="PS01124"/>
    </source>
</evidence>
<dbReference type="PRINTS" id="PR00032">
    <property type="entry name" value="HTHARAC"/>
</dbReference>
<accession>A0AAE3QYC1</accession>